<dbReference type="PANTHER" id="PTHR13516:SF5">
    <property type="entry name" value="RIBONUCLEASE P PROTEIN SUBUNIT P25"/>
    <property type="match status" value="1"/>
</dbReference>
<keyword evidence="7" id="KW-1185">Reference proteome</keyword>
<organism evidence="6 7">
    <name type="scientific">Saguinus oedipus</name>
    <name type="common">Cotton-top tamarin</name>
    <name type="synonym">Oedipomidas oedipus</name>
    <dbReference type="NCBI Taxonomy" id="9490"/>
    <lineage>
        <taxon>Eukaryota</taxon>
        <taxon>Metazoa</taxon>
        <taxon>Chordata</taxon>
        <taxon>Craniata</taxon>
        <taxon>Vertebrata</taxon>
        <taxon>Euteleostomi</taxon>
        <taxon>Mammalia</taxon>
        <taxon>Eutheria</taxon>
        <taxon>Euarchontoglires</taxon>
        <taxon>Primates</taxon>
        <taxon>Haplorrhini</taxon>
        <taxon>Platyrrhini</taxon>
        <taxon>Cebidae</taxon>
        <taxon>Callitrichinae</taxon>
        <taxon>Saguinus</taxon>
    </lineage>
</organism>
<name>A0ABQ9W1Q0_SAGOE</name>
<dbReference type="Gene3D" id="3.30.110.20">
    <property type="entry name" value="Alba-like domain"/>
    <property type="match status" value="1"/>
</dbReference>
<dbReference type="InterPro" id="IPR002775">
    <property type="entry name" value="DNA/RNA-bd_Alba-like"/>
</dbReference>
<evidence type="ECO:0000256" key="2">
    <source>
        <dbReference type="ARBA" id="ARBA00008018"/>
    </source>
</evidence>
<sequence>MENFRKVRSEEAPAGGGGEGGSLGSSHFADLAPGTVQMRVKEGSKIRNLMAFTTTSMAQPAMCAIIFSGCSRATNKTVTCTEILKRRLVGLHKVTRLHYRSVCEVWQSLPPGPTQGQTPGEPASSLSVLKNMQGLAILLSKDALDLRQPSYQPQNPHPSPSSPQMSKRSLGEPATGEGSAKRSQPEPGAADEDQMA</sequence>
<feature type="region of interest" description="Disordered" evidence="4">
    <location>
        <begin position="145"/>
        <end position="196"/>
    </location>
</feature>
<evidence type="ECO:0000256" key="3">
    <source>
        <dbReference type="ARBA" id="ARBA00023242"/>
    </source>
</evidence>
<feature type="domain" description="DNA/RNA-binding protein Alba-like" evidence="5">
    <location>
        <begin position="37"/>
        <end position="100"/>
    </location>
</feature>
<evidence type="ECO:0000256" key="4">
    <source>
        <dbReference type="SAM" id="MobiDB-lite"/>
    </source>
</evidence>
<feature type="region of interest" description="Disordered" evidence="4">
    <location>
        <begin position="1"/>
        <end position="28"/>
    </location>
</feature>
<accession>A0ABQ9W1Q0</accession>
<dbReference type="EMBL" id="JASSZA010000003">
    <property type="protein sequence ID" value="KAK2115559.1"/>
    <property type="molecule type" value="Genomic_DNA"/>
</dbReference>
<evidence type="ECO:0000259" key="5">
    <source>
        <dbReference type="Pfam" id="PF01918"/>
    </source>
</evidence>
<comment type="subcellular location">
    <subcellularLocation>
        <location evidence="1">Nucleus</location>
    </subcellularLocation>
</comment>
<comment type="caution">
    <text evidence="6">The sequence shown here is derived from an EMBL/GenBank/DDBJ whole genome shotgun (WGS) entry which is preliminary data.</text>
</comment>
<dbReference type="Pfam" id="PF01918">
    <property type="entry name" value="Alba"/>
    <property type="match status" value="1"/>
</dbReference>
<comment type="similarity">
    <text evidence="2">Belongs to the histone-like Alba family.</text>
</comment>
<keyword evidence="3" id="KW-0539">Nucleus</keyword>
<dbReference type="InterPro" id="IPR036882">
    <property type="entry name" value="Alba-like_dom_sf"/>
</dbReference>
<evidence type="ECO:0000313" key="7">
    <source>
        <dbReference type="Proteomes" id="UP001266305"/>
    </source>
</evidence>
<feature type="compositionally biased region" description="Basic and acidic residues" evidence="4">
    <location>
        <begin position="1"/>
        <end position="11"/>
    </location>
</feature>
<dbReference type="SUPFAM" id="SSF82704">
    <property type="entry name" value="AlbA-like"/>
    <property type="match status" value="1"/>
</dbReference>
<dbReference type="InterPro" id="IPR051958">
    <property type="entry name" value="Alba-like_NAB"/>
</dbReference>
<reference evidence="6 7" key="1">
    <citation type="submission" date="2023-05" db="EMBL/GenBank/DDBJ databases">
        <title>B98-5 Cell Line De Novo Hybrid Assembly: An Optical Mapping Approach.</title>
        <authorList>
            <person name="Kananen K."/>
            <person name="Auerbach J.A."/>
            <person name="Kautto E."/>
            <person name="Blachly J.S."/>
        </authorList>
    </citation>
    <scope>NUCLEOTIDE SEQUENCE [LARGE SCALE GENOMIC DNA]</scope>
    <source>
        <strain evidence="6">B95-8</strain>
        <tissue evidence="6">Cell line</tissue>
    </source>
</reference>
<evidence type="ECO:0000256" key="1">
    <source>
        <dbReference type="ARBA" id="ARBA00004123"/>
    </source>
</evidence>
<gene>
    <name evidence="6" type="primary">RPP25_1</name>
    <name evidence="6" type="ORF">P7K49_006185</name>
</gene>
<dbReference type="PANTHER" id="PTHR13516">
    <property type="entry name" value="RIBONUCLEASE P SUBUNIT P25"/>
    <property type="match status" value="1"/>
</dbReference>
<proteinExistence type="inferred from homology"/>
<feature type="compositionally biased region" description="Gly residues" evidence="4">
    <location>
        <begin position="14"/>
        <end position="23"/>
    </location>
</feature>
<evidence type="ECO:0000313" key="6">
    <source>
        <dbReference type="EMBL" id="KAK2115559.1"/>
    </source>
</evidence>
<dbReference type="Proteomes" id="UP001266305">
    <property type="component" value="Unassembled WGS sequence"/>
</dbReference>
<protein>
    <submittedName>
        <fullName evidence="6">Ribonuclease P protein subunit p25</fullName>
    </submittedName>
</protein>